<dbReference type="Pfam" id="PF13229">
    <property type="entry name" value="Beta_helix"/>
    <property type="match status" value="1"/>
</dbReference>
<sequence length="279" mass="29134">MWESMADFLSGGGTWEQRDPDAYETILSGDMNGDDGPDFANNGENSYHVVTGSGTDATSILDSFTITGGDANGTEPNDRGAGMYNNNSSPAVTNCRFSGNIAAYGGGGMGNESNSNPIVTNCTFSGNTALYGGAGMGNVSSSPTVTNCNFSGNSADYGGGMYNWDSSLTVTNCTFSGNSARYDGGGMFNEINSSPTVTNCILWNDAPDEIYNDATSTPTVTYSDVEGGWGDPNDPNNTNINADPRFVDANNPDPNLWNLRLSYDSPCVDAGDNSAPNLP</sequence>
<dbReference type="Gene3D" id="2.160.20.10">
    <property type="entry name" value="Single-stranded right-handed beta-helix, Pectin lyase-like"/>
    <property type="match status" value="1"/>
</dbReference>
<dbReference type="InterPro" id="IPR039448">
    <property type="entry name" value="Beta_helix"/>
</dbReference>
<evidence type="ECO:0000259" key="1">
    <source>
        <dbReference type="Pfam" id="PF13229"/>
    </source>
</evidence>
<protein>
    <recommendedName>
        <fullName evidence="1">Right handed beta helix domain-containing protein</fullName>
    </recommendedName>
</protein>
<reference evidence="2" key="1">
    <citation type="journal article" date="2014" name="Front. Microbiol.">
        <title>High frequency of phylogenetically diverse reductive dehalogenase-homologous genes in deep subseafloor sedimentary metagenomes.</title>
        <authorList>
            <person name="Kawai M."/>
            <person name="Futagami T."/>
            <person name="Toyoda A."/>
            <person name="Takaki Y."/>
            <person name="Nishi S."/>
            <person name="Hori S."/>
            <person name="Arai W."/>
            <person name="Tsubouchi T."/>
            <person name="Morono Y."/>
            <person name="Uchiyama I."/>
            <person name="Ito T."/>
            <person name="Fujiyama A."/>
            <person name="Inagaki F."/>
            <person name="Takami H."/>
        </authorList>
    </citation>
    <scope>NUCLEOTIDE SEQUENCE</scope>
    <source>
        <strain evidence="2">Expedition CK06-06</strain>
    </source>
</reference>
<name>X1SJA7_9ZZZZ</name>
<organism evidence="2">
    <name type="scientific">marine sediment metagenome</name>
    <dbReference type="NCBI Taxonomy" id="412755"/>
    <lineage>
        <taxon>unclassified sequences</taxon>
        <taxon>metagenomes</taxon>
        <taxon>ecological metagenomes</taxon>
    </lineage>
</organism>
<dbReference type="InterPro" id="IPR012334">
    <property type="entry name" value="Pectin_lyas_fold"/>
</dbReference>
<dbReference type="InterPro" id="IPR011050">
    <property type="entry name" value="Pectin_lyase_fold/virulence"/>
</dbReference>
<feature type="non-terminal residue" evidence="2">
    <location>
        <position position="279"/>
    </location>
</feature>
<feature type="domain" description="Right handed beta helix" evidence="1">
    <location>
        <begin position="73"/>
        <end position="179"/>
    </location>
</feature>
<gene>
    <name evidence="2" type="ORF">S12H4_26871</name>
</gene>
<dbReference type="AlphaFoldDB" id="X1SJA7"/>
<evidence type="ECO:0000313" key="2">
    <source>
        <dbReference type="EMBL" id="GAI93038.1"/>
    </source>
</evidence>
<comment type="caution">
    <text evidence="2">The sequence shown here is derived from an EMBL/GenBank/DDBJ whole genome shotgun (WGS) entry which is preliminary data.</text>
</comment>
<dbReference type="EMBL" id="BARW01015291">
    <property type="protein sequence ID" value="GAI93038.1"/>
    <property type="molecule type" value="Genomic_DNA"/>
</dbReference>
<dbReference type="PANTHER" id="PTHR34720">
    <property type="entry name" value="MICROCYSTIN DEPENDENT PROTEIN"/>
    <property type="match status" value="1"/>
</dbReference>
<accession>X1SJA7</accession>
<dbReference type="PANTHER" id="PTHR34720:SF9">
    <property type="entry name" value="BLR4714 PROTEIN"/>
    <property type="match status" value="1"/>
</dbReference>
<dbReference type="SUPFAM" id="SSF51126">
    <property type="entry name" value="Pectin lyase-like"/>
    <property type="match status" value="1"/>
</dbReference>
<proteinExistence type="predicted"/>